<dbReference type="GO" id="GO:0016052">
    <property type="term" value="P:carbohydrate catabolic process"/>
    <property type="evidence" value="ECO:0007669"/>
    <property type="project" value="UniProtKB-ARBA"/>
</dbReference>
<dbReference type="SUPFAM" id="SSF51011">
    <property type="entry name" value="Glycosyl hydrolase domain"/>
    <property type="match status" value="1"/>
</dbReference>
<dbReference type="PANTHER" id="PTHR11452:SF75">
    <property type="entry name" value="ALPHA-GALACTOSIDASE MEL1"/>
    <property type="match status" value="1"/>
</dbReference>
<evidence type="ECO:0000256" key="4">
    <source>
        <dbReference type="ARBA" id="ARBA00022729"/>
    </source>
</evidence>
<feature type="chain" id="PRO_5024377838" description="Alpha-galactosidase" evidence="9">
    <location>
        <begin position="24"/>
        <end position="399"/>
    </location>
</feature>
<comment type="catalytic activity">
    <reaction evidence="1 8">
        <text>Hydrolysis of terminal, non-reducing alpha-D-galactose residues in alpha-D-galactosides, including galactose oligosaccharides, galactomannans and galactolipids.</text>
        <dbReference type="EC" id="3.2.1.22"/>
    </reaction>
</comment>
<organism evidence="11 12">
    <name type="scientific">Aquipluma nitroreducens</name>
    <dbReference type="NCBI Taxonomy" id="2010828"/>
    <lineage>
        <taxon>Bacteria</taxon>
        <taxon>Pseudomonadati</taxon>
        <taxon>Bacteroidota</taxon>
        <taxon>Bacteroidia</taxon>
        <taxon>Marinilabiliales</taxon>
        <taxon>Prolixibacteraceae</taxon>
        <taxon>Aquipluma</taxon>
    </lineage>
</organism>
<feature type="signal peptide" evidence="9">
    <location>
        <begin position="1"/>
        <end position="23"/>
    </location>
</feature>
<dbReference type="PRINTS" id="PR00740">
    <property type="entry name" value="GLHYDRLASE27"/>
</dbReference>
<evidence type="ECO:0000256" key="3">
    <source>
        <dbReference type="ARBA" id="ARBA00012755"/>
    </source>
</evidence>
<dbReference type="SUPFAM" id="SSF51445">
    <property type="entry name" value="(Trans)glycosidases"/>
    <property type="match status" value="1"/>
</dbReference>
<dbReference type="PANTHER" id="PTHR11452">
    <property type="entry name" value="ALPHA-GALACTOSIDASE/ALPHA-N-ACETYLGALACTOSAMINIDASE"/>
    <property type="match status" value="1"/>
</dbReference>
<dbReference type="InterPro" id="IPR013780">
    <property type="entry name" value="Glyco_hydro_b"/>
</dbReference>
<dbReference type="InterPro" id="IPR041233">
    <property type="entry name" value="Melibiase_C"/>
</dbReference>
<dbReference type="KEGG" id="anf:AQPE_1314"/>
<dbReference type="FunFam" id="3.20.20.70:FF:000202">
    <property type="entry name" value="Alpha-galactosidase"/>
    <property type="match status" value="1"/>
</dbReference>
<keyword evidence="5 8" id="KW-0378">Hydrolase</keyword>
<evidence type="ECO:0000256" key="7">
    <source>
        <dbReference type="ARBA" id="ARBA00023295"/>
    </source>
</evidence>
<dbReference type="Gene3D" id="2.60.40.1180">
    <property type="entry name" value="Golgi alpha-mannosidase II"/>
    <property type="match status" value="1"/>
</dbReference>
<dbReference type="EC" id="3.2.1.22" evidence="3 8"/>
<protein>
    <recommendedName>
        <fullName evidence="3 8">Alpha-galactosidase</fullName>
        <ecNumber evidence="3 8">3.2.1.22</ecNumber>
    </recommendedName>
    <alternativeName>
        <fullName evidence="8">Melibiase</fullName>
    </alternativeName>
</protein>
<dbReference type="GO" id="GO:0004557">
    <property type="term" value="F:alpha-galactosidase activity"/>
    <property type="evidence" value="ECO:0007669"/>
    <property type="project" value="UniProtKB-EC"/>
</dbReference>
<dbReference type="InterPro" id="IPR002241">
    <property type="entry name" value="Glyco_hydro_27"/>
</dbReference>
<evidence type="ECO:0000256" key="1">
    <source>
        <dbReference type="ARBA" id="ARBA00001255"/>
    </source>
</evidence>
<reference evidence="11" key="1">
    <citation type="journal article" date="2020" name="Int. J. Syst. Evol. Microbiol.">
        <title>Aquipluma nitroreducens gen. nov. sp. nov., a novel facultatively anaerobic bacterium isolated from a freshwater lake.</title>
        <authorList>
            <person name="Watanabe M."/>
            <person name="Kojima H."/>
            <person name="Fukui M."/>
        </authorList>
    </citation>
    <scope>NUCLEOTIDE SEQUENCE</scope>
    <source>
        <strain evidence="11">MeG22</strain>
    </source>
</reference>
<sequence length="399" mass="45427">MKLKFIGILFLIFSLCTAGYTQKFEELAQTPPMGWNSWNKFGCNVSEKLICEMADAMVNNGMLEAGYNYLVIDDCWQVRRDSVGNIVVDPERFPNGMKTVVDYVHKKGLKFGIYSCAGSATCQGRPGSRGYQFQDARTYAKWGVDYLKYDWCNEEGQNAKAAYKTMSDALKECGRPIVFSICEWGDSKPWEWGKGIGHLWRTTADIRDCYQCTFDWGGLGVLDIIDKQAALQQYAGPGHWNDPDMLEVGNGGMTYDEYKTHFTMWAMLAAPLMAGNDLRNMDAQTKEILTNADVIAVNQDKLGQQATKFMDMGEYEIWAKPLSNGEVAVCFMNRTNQIWKLDYDWKKQTMYFATEVSVHKKVYNVFDLWEHKNIGKTSERLVKEIPAHGVLVIRLSVVK</sequence>
<dbReference type="AlphaFoldDB" id="A0A5K7S6R3"/>
<evidence type="ECO:0000313" key="11">
    <source>
        <dbReference type="EMBL" id="BBE17165.1"/>
    </source>
</evidence>
<keyword evidence="6 8" id="KW-1015">Disulfide bond</keyword>
<keyword evidence="7 8" id="KW-0326">Glycosidase</keyword>
<dbReference type="RefSeq" id="WP_318350184.1">
    <property type="nucleotide sequence ID" value="NZ_AP018694.1"/>
</dbReference>
<dbReference type="PROSITE" id="PS00512">
    <property type="entry name" value="ALPHA_GALACTOSIDASE"/>
    <property type="match status" value="1"/>
</dbReference>
<evidence type="ECO:0000256" key="9">
    <source>
        <dbReference type="SAM" id="SignalP"/>
    </source>
</evidence>
<accession>A0A5K7S6R3</accession>
<evidence type="ECO:0000259" key="10">
    <source>
        <dbReference type="Pfam" id="PF17801"/>
    </source>
</evidence>
<gene>
    <name evidence="11" type="ORF">AQPE_1314</name>
</gene>
<keyword evidence="12" id="KW-1185">Reference proteome</keyword>
<evidence type="ECO:0000313" key="12">
    <source>
        <dbReference type="Proteomes" id="UP001193389"/>
    </source>
</evidence>
<comment type="similarity">
    <text evidence="2 8">Belongs to the glycosyl hydrolase 27 family.</text>
</comment>
<evidence type="ECO:0000256" key="6">
    <source>
        <dbReference type="ARBA" id="ARBA00023157"/>
    </source>
</evidence>
<evidence type="ECO:0000256" key="5">
    <source>
        <dbReference type="ARBA" id="ARBA00022801"/>
    </source>
</evidence>
<dbReference type="Proteomes" id="UP001193389">
    <property type="component" value="Chromosome"/>
</dbReference>
<dbReference type="InterPro" id="IPR017853">
    <property type="entry name" value="GH"/>
</dbReference>
<proteinExistence type="inferred from homology"/>
<dbReference type="Pfam" id="PF16499">
    <property type="entry name" value="Melibiase_2"/>
    <property type="match status" value="1"/>
</dbReference>
<name>A0A5K7S6R3_9BACT</name>
<dbReference type="Pfam" id="PF17801">
    <property type="entry name" value="Melibiase_C"/>
    <property type="match status" value="1"/>
</dbReference>
<dbReference type="InterPro" id="IPR000111">
    <property type="entry name" value="Glyco_hydro_27/36_CS"/>
</dbReference>
<dbReference type="InterPro" id="IPR013785">
    <property type="entry name" value="Aldolase_TIM"/>
</dbReference>
<dbReference type="EMBL" id="AP018694">
    <property type="protein sequence ID" value="BBE17165.1"/>
    <property type="molecule type" value="Genomic_DNA"/>
</dbReference>
<feature type="domain" description="Alpha galactosidase C-terminal" evidence="10">
    <location>
        <begin position="313"/>
        <end position="395"/>
    </location>
</feature>
<dbReference type="CDD" id="cd14792">
    <property type="entry name" value="GH27"/>
    <property type="match status" value="1"/>
</dbReference>
<dbReference type="Gene3D" id="3.20.20.70">
    <property type="entry name" value="Aldolase class I"/>
    <property type="match status" value="1"/>
</dbReference>
<keyword evidence="4 9" id="KW-0732">Signal</keyword>
<evidence type="ECO:0000256" key="8">
    <source>
        <dbReference type="RuleBase" id="RU361168"/>
    </source>
</evidence>
<evidence type="ECO:0000256" key="2">
    <source>
        <dbReference type="ARBA" id="ARBA00009743"/>
    </source>
</evidence>